<evidence type="ECO:0000259" key="1">
    <source>
        <dbReference type="PROSITE" id="PS50144"/>
    </source>
</evidence>
<evidence type="ECO:0000313" key="2">
    <source>
        <dbReference type="EnsemblMetazoa" id="PPA11358.1"/>
    </source>
</evidence>
<organism evidence="2 3">
    <name type="scientific">Pristionchus pacificus</name>
    <name type="common">Parasitic nematode worm</name>
    <dbReference type="NCBI Taxonomy" id="54126"/>
    <lineage>
        <taxon>Eukaryota</taxon>
        <taxon>Metazoa</taxon>
        <taxon>Ecdysozoa</taxon>
        <taxon>Nematoda</taxon>
        <taxon>Chromadorea</taxon>
        <taxon>Rhabditida</taxon>
        <taxon>Rhabditina</taxon>
        <taxon>Diplogasteromorpha</taxon>
        <taxon>Diplogasteroidea</taxon>
        <taxon>Neodiplogasteridae</taxon>
        <taxon>Pristionchus</taxon>
    </lineage>
</organism>
<dbReference type="SUPFAM" id="SSF49599">
    <property type="entry name" value="TRAF domain-like"/>
    <property type="match status" value="1"/>
</dbReference>
<dbReference type="EnsemblMetazoa" id="PPA11358.1">
    <property type="protein sequence ID" value="PPA11358.1"/>
    <property type="gene ID" value="WBGene00100912"/>
</dbReference>
<dbReference type="PROSITE" id="PS50144">
    <property type="entry name" value="MATH"/>
    <property type="match status" value="1"/>
</dbReference>
<dbReference type="InterPro" id="IPR002083">
    <property type="entry name" value="MATH/TRAF_dom"/>
</dbReference>
<reference evidence="2" key="2">
    <citation type="submission" date="2022-06" db="UniProtKB">
        <authorList>
            <consortium name="EnsemblMetazoa"/>
        </authorList>
    </citation>
    <scope>IDENTIFICATION</scope>
    <source>
        <strain evidence="2">PS312</strain>
    </source>
</reference>
<name>A0A8R1UBS0_PRIPA</name>
<protein>
    <submittedName>
        <fullName evidence="2">MATH domain-containing protein</fullName>
    </submittedName>
</protein>
<dbReference type="Gene3D" id="2.60.210.10">
    <property type="entry name" value="Apoptosis, Tumor Necrosis Factor Receptor Associated Protein 2, Chain A"/>
    <property type="match status" value="1"/>
</dbReference>
<dbReference type="Pfam" id="PF22486">
    <property type="entry name" value="MATH_2"/>
    <property type="match status" value="1"/>
</dbReference>
<dbReference type="AlphaFoldDB" id="A0A8R1UBS0"/>
<accession>A0A8R1UBS0</accession>
<proteinExistence type="predicted"/>
<dbReference type="Proteomes" id="UP000005239">
    <property type="component" value="Unassembled WGS sequence"/>
</dbReference>
<feature type="domain" description="MATH" evidence="1">
    <location>
        <begin position="1"/>
        <end position="132"/>
    </location>
</feature>
<keyword evidence="3" id="KW-1185">Reference proteome</keyword>
<evidence type="ECO:0000313" key="3">
    <source>
        <dbReference type="Proteomes" id="UP000005239"/>
    </source>
</evidence>
<dbReference type="InterPro" id="IPR008974">
    <property type="entry name" value="TRAF-like"/>
</dbReference>
<gene>
    <name evidence="2" type="primary">WBGene00100912</name>
</gene>
<reference evidence="3" key="1">
    <citation type="journal article" date="2008" name="Nat. Genet.">
        <title>The Pristionchus pacificus genome provides a unique perspective on nematode lifestyle and parasitism.</title>
        <authorList>
            <person name="Dieterich C."/>
            <person name="Clifton S.W."/>
            <person name="Schuster L.N."/>
            <person name="Chinwalla A."/>
            <person name="Delehaunty K."/>
            <person name="Dinkelacker I."/>
            <person name="Fulton L."/>
            <person name="Fulton R."/>
            <person name="Godfrey J."/>
            <person name="Minx P."/>
            <person name="Mitreva M."/>
            <person name="Roeseler W."/>
            <person name="Tian H."/>
            <person name="Witte H."/>
            <person name="Yang S.P."/>
            <person name="Wilson R.K."/>
            <person name="Sommer R.J."/>
        </authorList>
    </citation>
    <scope>NUCLEOTIDE SEQUENCE [LARGE SCALE GENOMIC DNA]</scope>
    <source>
        <strain evidence="3">PS312</strain>
    </source>
</reference>
<sequence>MKELEDEVTELKDLVKKMSTGTSDYGKVQYQKRGVREIGVNTHMEGSTKYLSVYFRIKTRPIPDSWSATVFKTTKIINHSHKEKSHSSHESEITYNAANPAYGLAKYMTFTTLSNAANGYIKDDSILVEVHFTIYPNQ</sequence>